<keyword evidence="4" id="KW-1185">Reference proteome</keyword>
<feature type="region of interest" description="Disordered" evidence="1">
    <location>
        <begin position="68"/>
        <end position="92"/>
    </location>
</feature>
<accession>A0A9W7HH75</accession>
<organism evidence="3 4">
    <name type="scientific">Hibiscus trionum</name>
    <name type="common">Flower of an hour</name>
    <dbReference type="NCBI Taxonomy" id="183268"/>
    <lineage>
        <taxon>Eukaryota</taxon>
        <taxon>Viridiplantae</taxon>
        <taxon>Streptophyta</taxon>
        <taxon>Embryophyta</taxon>
        <taxon>Tracheophyta</taxon>
        <taxon>Spermatophyta</taxon>
        <taxon>Magnoliopsida</taxon>
        <taxon>eudicotyledons</taxon>
        <taxon>Gunneridae</taxon>
        <taxon>Pentapetalae</taxon>
        <taxon>rosids</taxon>
        <taxon>malvids</taxon>
        <taxon>Malvales</taxon>
        <taxon>Malvaceae</taxon>
        <taxon>Malvoideae</taxon>
        <taxon>Hibiscus</taxon>
    </lineage>
</organism>
<dbReference type="PANTHER" id="PTHR36726">
    <property type="entry name" value="CLAVATA3/ESR (CLE)-RELATED PROTEIN 45"/>
    <property type="match status" value="1"/>
</dbReference>
<dbReference type="InterPro" id="IPR038821">
    <property type="entry name" value="CLE45-like"/>
</dbReference>
<dbReference type="AlphaFoldDB" id="A0A9W7HH75"/>
<gene>
    <name evidence="3" type="ORF">HRI_001350100</name>
</gene>
<evidence type="ECO:0000256" key="2">
    <source>
        <dbReference type="SAM" id="Phobius"/>
    </source>
</evidence>
<proteinExistence type="predicted"/>
<evidence type="ECO:0000313" key="4">
    <source>
        <dbReference type="Proteomes" id="UP001165190"/>
    </source>
</evidence>
<keyword evidence="2" id="KW-1133">Transmembrane helix</keyword>
<evidence type="ECO:0000313" key="3">
    <source>
        <dbReference type="EMBL" id="GMI76808.1"/>
    </source>
</evidence>
<name>A0A9W7HH75_HIBTR</name>
<reference evidence="3" key="1">
    <citation type="submission" date="2023-05" db="EMBL/GenBank/DDBJ databases">
        <title>Genome and transcriptome analyses reveal genes involved in the formation of fine ridges on petal epidermal cells in Hibiscus trionum.</title>
        <authorList>
            <person name="Koshimizu S."/>
            <person name="Masuda S."/>
            <person name="Ishii T."/>
            <person name="Shirasu K."/>
            <person name="Hoshino A."/>
            <person name="Arita M."/>
        </authorList>
    </citation>
    <scope>NUCLEOTIDE SEQUENCE</scope>
    <source>
        <strain evidence="3">Hamamatsu line</strain>
    </source>
</reference>
<dbReference type="PANTHER" id="PTHR36726:SF5">
    <property type="entry name" value="CLAVATA3_ESR (CLE) GENE FAMILY MEMBER MTCLE11"/>
    <property type="match status" value="1"/>
</dbReference>
<sequence>MVYAIHKVKGFIVLVCMAMGLLVFQTQIVAGLTGIDLALRVGPLVGRYSRILEVVAVETRQNLAPAPSLVFDPNQSNKRRVKKGSDPIHNRC</sequence>
<feature type="transmembrane region" description="Helical" evidence="2">
    <location>
        <begin position="12"/>
        <end position="35"/>
    </location>
</feature>
<comment type="caution">
    <text evidence="3">The sequence shown here is derived from an EMBL/GenBank/DDBJ whole genome shotgun (WGS) entry which is preliminary data.</text>
</comment>
<dbReference type="OrthoDB" id="1702020at2759"/>
<dbReference type="Proteomes" id="UP001165190">
    <property type="component" value="Unassembled WGS sequence"/>
</dbReference>
<feature type="compositionally biased region" description="Basic and acidic residues" evidence="1">
    <location>
        <begin position="83"/>
        <end position="92"/>
    </location>
</feature>
<keyword evidence="2" id="KW-0472">Membrane</keyword>
<protein>
    <submittedName>
        <fullName evidence="3">Uncharacterized protein</fullName>
    </submittedName>
</protein>
<evidence type="ECO:0000256" key="1">
    <source>
        <dbReference type="SAM" id="MobiDB-lite"/>
    </source>
</evidence>
<keyword evidence="2" id="KW-0812">Transmembrane</keyword>
<dbReference type="EMBL" id="BSYR01000012">
    <property type="protein sequence ID" value="GMI76808.1"/>
    <property type="molecule type" value="Genomic_DNA"/>
</dbReference>